<dbReference type="WBParaSite" id="PSU_v2.g12918.t1">
    <property type="protein sequence ID" value="PSU_v2.g12918.t1"/>
    <property type="gene ID" value="PSU_v2.g12918"/>
</dbReference>
<dbReference type="Pfam" id="PF25432">
    <property type="entry name" value="FF_PRPF40A"/>
    <property type="match status" value="1"/>
</dbReference>
<dbReference type="InterPro" id="IPR036517">
    <property type="entry name" value="FF_domain_sf"/>
</dbReference>
<evidence type="ECO:0000259" key="3">
    <source>
        <dbReference type="PROSITE" id="PS51676"/>
    </source>
</evidence>
<keyword evidence="4" id="KW-1185">Reference proteome</keyword>
<accession>A0A914Y0C4</accession>
<sequence>MATTTNNSCQISFRCDFLKSPSLSDLASKSTIPGDDDNKSYGTLNLPPTLKKDKNFNVECGIFFHRDMGRFYYTNATNETTWKRPDDISIIDERRALLRNFIEYQLENGDDNKIPFRCLDYIQSLKPKTYLGDYFVGVDEDQKKALISRCCVEYFILLLDEKMLEKDDNKKLKPNMSWEAVSKLLGSDKRFHLISRPSEKKAIFNKWKETASAREKRTKEVLFEVQCKIFTENMSANKSFNSNLDYSTASEIFSAEKFWTSVAIEDRRAIFEEVMKRIQKRIEKEEEKYRKENIQSLANILKDMQSINCETTWAQAQRLLAQNHNFQGNSSLMNMDKEDALCVFTTHIRGLIEEYRQSRNRNKATQFRKERKMREKFQELLVELRRRDIITLKTKWKEISPLICKEDRFNDLLTQSGPTPIDFFKFYMIDWNTEFKNNLDFVLELMEKENFDFNLSTTYEAFTAFIEPNSRTSQVNRENYQYIYDSLLRDLIERTSKQENAAEKLRQTFVAQLKRLESHPDVNIRDVEAVSRYFKARWHISENVEAIVLKLREEYLGQEEGELASEMKKTDKRLSDSSRSSSPQSPRKKSRKDKKNRKRHHSSDREHDKNKKKKHRRHRSSSDEDNRRYRESSPNHRSSKSSRKH</sequence>
<evidence type="ECO:0000313" key="5">
    <source>
        <dbReference type="WBParaSite" id="PSU_v2.g12918.t1"/>
    </source>
</evidence>
<feature type="compositionally biased region" description="Basic residues" evidence="2">
    <location>
        <begin position="610"/>
        <end position="619"/>
    </location>
</feature>
<evidence type="ECO:0000256" key="1">
    <source>
        <dbReference type="SAM" id="Coils"/>
    </source>
</evidence>
<feature type="compositionally biased region" description="Basic residues" evidence="2">
    <location>
        <begin position="586"/>
        <end position="602"/>
    </location>
</feature>
<reference evidence="5" key="1">
    <citation type="submission" date="2022-11" db="UniProtKB">
        <authorList>
            <consortium name="WormBaseParasite"/>
        </authorList>
    </citation>
    <scope>IDENTIFICATION</scope>
</reference>
<feature type="compositionally biased region" description="Basic and acidic residues" evidence="2">
    <location>
        <begin position="620"/>
        <end position="634"/>
    </location>
</feature>
<organism evidence="4 5">
    <name type="scientific">Panagrolaimus superbus</name>
    <dbReference type="NCBI Taxonomy" id="310955"/>
    <lineage>
        <taxon>Eukaryota</taxon>
        <taxon>Metazoa</taxon>
        <taxon>Ecdysozoa</taxon>
        <taxon>Nematoda</taxon>
        <taxon>Chromadorea</taxon>
        <taxon>Rhabditida</taxon>
        <taxon>Tylenchina</taxon>
        <taxon>Panagrolaimomorpha</taxon>
        <taxon>Panagrolaimoidea</taxon>
        <taxon>Panagrolaimidae</taxon>
        <taxon>Panagrolaimus</taxon>
    </lineage>
</organism>
<dbReference type="Gene3D" id="1.10.10.440">
    <property type="entry name" value="FF domain"/>
    <property type="match status" value="3"/>
</dbReference>
<evidence type="ECO:0000313" key="4">
    <source>
        <dbReference type="Proteomes" id="UP000887577"/>
    </source>
</evidence>
<dbReference type="GO" id="GO:0003723">
    <property type="term" value="F:RNA binding"/>
    <property type="evidence" value="ECO:0007669"/>
    <property type="project" value="TreeGrafter"/>
</dbReference>
<dbReference type="GO" id="GO:0005685">
    <property type="term" value="C:U1 snRNP"/>
    <property type="evidence" value="ECO:0007669"/>
    <property type="project" value="TreeGrafter"/>
</dbReference>
<name>A0A914Y0C4_9BILA</name>
<dbReference type="Proteomes" id="UP000887577">
    <property type="component" value="Unplaced"/>
</dbReference>
<feature type="coiled-coil region" evidence="1">
    <location>
        <begin position="268"/>
        <end position="295"/>
    </location>
</feature>
<dbReference type="PANTHER" id="PTHR11864:SF0">
    <property type="entry name" value="PRP40 PRE-MRNA PROCESSING FACTOR 40 HOMOLOG A (YEAST)"/>
    <property type="match status" value="1"/>
</dbReference>
<dbReference type="InterPro" id="IPR002713">
    <property type="entry name" value="FF_domain"/>
</dbReference>
<dbReference type="SUPFAM" id="SSF81698">
    <property type="entry name" value="FF domain"/>
    <property type="match status" value="3"/>
</dbReference>
<dbReference type="Pfam" id="PF01846">
    <property type="entry name" value="FF"/>
    <property type="match status" value="2"/>
</dbReference>
<feature type="compositionally biased region" description="Basic and acidic residues" evidence="2">
    <location>
        <begin position="565"/>
        <end position="576"/>
    </location>
</feature>
<evidence type="ECO:0000256" key="2">
    <source>
        <dbReference type="SAM" id="MobiDB-lite"/>
    </source>
</evidence>
<proteinExistence type="predicted"/>
<protein>
    <submittedName>
        <fullName evidence="5">FF domain-containing protein</fullName>
    </submittedName>
</protein>
<dbReference type="PANTHER" id="PTHR11864">
    <property type="entry name" value="PRE-MRNA-PROCESSING PROTEIN PRP40"/>
    <property type="match status" value="1"/>
</dbReference>
<keyword evidence="1" id="KW-0175">Coiled coil</keyword>
<feature type="region of interest" description="Disordered" evidence="2">
    <location>
        <begin position="562"/>
        <end position="645"/>
    </location>
</feature>
<dbReference type="SMART" id="SM00441">
    <property type="entry name" value="FF"/>
    <property type="match status" value="3"/>
</dbReference>
<dbReference type="GO" id="GO:0071004">
    <property type="term" value="C:U2-type prespliceosome"/>
    <property type="evidence" value="ECO:0007669"/>
    <property type="project" value="TreeGrafter"/>
</dbReference>
<dbReference type="PROSITE" id="PS51676">
    <property type="entry name" value="FF"/>
    <property type="match status" value="1"/>
</dbReference>
<feature type="domain" description="FF" evidence="3">
    <location>
        <begin position="369"/>
        <end position="430"/>
    </location>
</feature>
<dbReference type="InterPro" id="IPR039726">
    <property type="entry name" value="Prp40-like"/>
</dbReference>
<dbReference type="AlphaFoldDB" id="A0A914Y0C4"/>
<dbReference type="GO" id="GO:0045292">
    <property type="term" value="P:mRNA cis splicing, via spliceosome"/>
    <property type="evidence" value="ECO:0007669"/>
    <property type="project" value="InterPro"/>
</dbReference>